<evidence type="ECO:0000256" key="1">
    <source>
        <dbReference type="SAM" id="Phobius"/>
    </source>
</evidence>
<dbReference type="InterPro" id="IPR024402">
    <property type="entry name" value="DUF2726"/>
</dbReference>
<gene>
    <name evidence="3" type="ORF">ACFFHW_08130</name>
</gene>
<dbReference type="RefSeq" id="WP_169433499.1">
    <property type="nucleotide sequence ID" value="NZ_JBHLVX010000031.1"/>
</dbReference>
<evidence type="ECO:0000313" key="3">
    <source>
        <dbReference type="EMBL" id="MFC0267951.1"/>
    </source>
</evidence>
<dbReference type="EMBL" id="JBHLVX010000031">
    <property type="protein sequence ID" value="MFC0267951.1"/>
    <property type="molecule type" value="Genomic_DNA"/>
</dbReference>
<name>A0ABV6G3E9_9GAMM</name>
<keyword evidence="4" id="KW-1185">Reference proteome</keyword>
<dbReference type="Proteomes" id="UP001589814">
    <property type="component" value="Unassembled WGS sequence"/>
</dbReference>
<feature type="transmembrane region" description="Helical" evidence="1">
    <location>
        <begin position="16"/>
        <end position="34"/>
    </location>
</feature>
<keyword evidence="1" id="KW-0472">Membrane</keyword>
<sequence>MEIDFWQNILKPMLSVLWPLLIGALALKAIQVIWREKKIKNSKKDIHSEKKDKKNYSEKLMEKGGAYTARSHLMSPTEREVYNALERDYGQSFKIFCQVRVVDIIQPNTKKYHVKTREYQSLFRQLSQWHFDYVICDINNFEILYVLELDDASHEKEERQKRDRILNRACEVSGVKLRRFKLKKDKSVEVTYSSEMNKQKASRSFAEH</sequence>
<proteinExistence type="predicted"/>
<evidence type="ECO:0000259" key="2">
    <source>
        <dbReference type="Pfam" id="PF10881"/>
    </source>
</evidence>
<organism evidence="3 4">
    <name type="scientific">Kushneria aurantia</name>
    <dbReference type="NCBI Taxonomy" id="504092"/>
    <lineage>
        <taxon>Bacteria</taxon>
        <taxon>Pseudomonadati</taxon>
        <taxon>Pseudomonadota</taxon>
        <taxon>Gammaproteobacteria</taxon>
        <taxon>Oceanospirillales</taxon>
        <taxon>Halomonadaceae</taxon>
        <taxon>Kushneria</taxon>
    </lineage>
</organism>
<keyword evidence="1" id="KW-0812">Transmembrane</keyword>
<dbReference type="Pfam" id="PF10881">
    <property type="entry name" value="DUF2726"/>
    <property type="match status" value="1"/>
</dbReference>
<accession>A0ABV6G3E9</accession>
<protein>
    <submittedName>
        <fullName evidence="3">DUF2726 domain-containing protein</fullName>
    </submittedName>
</protein>
<comment type="caution">
    <text evidence="3">The sequence shown here is derived from an EMBL/GenBank/DDBJ whole genome shotgun (WGS) entry which is preliminary data.</text>
</comment>
<evidence type="ECO:0000313" key="4">
    <source>
        <dbReference type="Proteomes" id="UP001589814"/>
    </source>
</evidence>
<feature type="domain" description="DUF2726" evidence="2">
    <location>
        <begin position="71"/>
        <end position="188"/>
    </location>
</feature>
<keyword evidence="1" id="KW-1133">Transmembrane helix</keyword>
<reference evidence="3 4" key="1">
    <citation type="submission" date="2024-09" db="EMBL/GenBank/DDBJ databases">
        <authorList>
            <person name="Sun Q."/>
            <person name="Mori K."/>
        </authorList>
    </citation>
    <scope>NUCLEOTIDE SEQUENCE [LARGE SCALE GENOMIC DNA]</scope>
    <source>
        <strain evidence="3 4">CCM 7415</strain>
    </source>
</reference>